<dbReference type="EMBL" id="MLJW01000117">
    <property type="protein sequence ID" value="OIQ98540.1"/>
    <property type="molecule type" value="Genomic_DNA"/>
</dbReference>
<name>A0A1J5S2S3_9ZZZZ</name>
<organism evidence="1">
    <name type="scientific">mine drainage metagenome</name>
    <dbReference type="NCBI Taxonomy" id="410659"/>
    <lineage>
        <taxon>unclassified sequences</taxon>
        <taxon>metagenomes</taxon>
        <taxon>ecological metagenomes</taxon>
    </lineage>
</organism>
<dbReference type="PANTHER" id="PTHR42953">
    <property type="entry name" value="HIGH-AFFINITY ZINC UPTAKE SYSTEM PROTEIN ZNUA-RELATED"/>
    <property type="match status" value="1"/>
</dbReference>
<dbReference type="SUPFAM" id="SSF53807">
    <property type="entry name" value="Helical backbone' metal receptor"/>
    <property type="match status" value="1"/>
</dbReference>
<accession>A0A1J5S2S3</accession>
<dbReference type="Gene3D" id="3.40.50.1980">
    <property type="entry name" value="Nitrogenase molybdenum iron protein domain"/>
    <property type="match status" value="2"/>
</dbReference>
<protein>
    <submittedName>
        <fullName evidence="1">Manganese ABC transporter substrate-binding lipoprotein</fullName>
    </submittedName>
</protein>
<evidence type="ECO:0000313" key="1">
    <source>
        <dbReference type="EMBL" id="OIQ98540.1"/>
    </source>
</evidence>
<dbReference type="GO" id="GO:0030001">
    <property type="term" value="P:metal ion transport"/>
    <property type="evidence" value="ECO:0007669"/>
    <property type="project" value="InterPro"/>
</dbReference>
<dbReference type="Pfam" id="PF01297">
    <property type="entry name" value="ZnuA"/>
    <property type="match status" value="1"/>
</dbReference>
<reference evidence="1" key="1">
    <citation type="submission" date="2016-10" db="EMBL/GenBank/DDBJ databases">
        <title>Sequence of Gallionella enrichment culture.</title>
        <authorList>
            <person name="Poehlein A."/>
            <person name="Muehling M."/>
            <person name="Daniel R."/>
        </authorList>
    </citation>
    <scope>NUCLEOTIDE SEQUENCE</scope>
</reference>
<proteinExistence type="predicted"/>
<dbReference type="AlphaFoldDB" id="A0A1J5S2S3"/>
<keyword evidence="1" id="KW-0449">Lipoprotein</keyword>
<dbReference type="InterPro" id="IPR006127">
    <property type="entry name" value="ZnuA-like"/>
</dbReference>
<sequence length="305" mass="33724">MKRPMKFLMQAISLSVFCMSTQAAHAALNVFACEPEWGALAQELGGDKVSVFTATNAMQDVHHIEAKPSLVAKLRKADLLICTGSELEIGWLPVLLRQSGNDKLQAGKPGYFEATHYVRMLEIPTRLDRADGDVHPGGNPHIQTDPRNIGKVGDALAQRLAEVDAPNAAFYQSRHQDFAQRWQDAIKHWETQAAPLKGIAIVVQHKGFPYLEDWLGLHEIATLEPKPGVEPTSTHLAEVLAQIQRQPAKMVIRAAYNNDRPSLWLSDKAKIPAVSLPFTVGGSERAKDLFSLFDDTVQRLLDANK</sequence>
<dbReference type="CDD" id="cd01145">
    <property type="entry name" value="TroA_c"/>
    <property type="match status" value="1"/>
</dbReference>
<dbReference type="PANTHER" id="PTHR42953:SF2">
    <property type="entry name" value="ADHESION PROTEIN"/>
    <property type="match status" value="1"/>
</dbReference>
<comment type="caution">
    <text evidence="1">The sequence shown here is derived from an EMBL/GenBank/DDBJ whole genome shotgun (WGS) entry which is preliminary data.</text>
</comment>
<dbReference type="InterPro" id="IPR050492">
    <property type="entry name" value="Bact_metal-bind_prot9"/>
</dbReference>
<dbReference type="GO" id="GO:0046872">
    <property type="term" value="F:metal ion binding"/>
    <property type="evidence" value="ECO:0007669"/>
    <property type="project" value="InterPro"/>
</dbReference>
<gene>
    <name evidence="1" type="primary">psaA_3</name>
    <name evidence="1" type="ORF">GALL_193650</name>
</gene>